<dbReference type="Pfam" id="PF03099">
    <property type="entry name" value="BPL_LplA_LipB"/>
    <property type="match status" value="1"/>
</dbReference>
<accession>A0A172ZIF6</accession>
<proteinExistence type="inferred from homology"/>
<comment type="catalytic activity">
    <reaction evidence="5">
        <text>biotin + L-lysyl-[protein] + ATP = N(6)-biotinyl-L-lysyl-[protein] + AMP + diphosphate + H(+)</text>
        <dbReference type="Rhea" id="RHEA:11756"/>
        <dbReference type="Rhea" id="RHEA-COMP:9752"/>
        <dbReference type="Rhea" id="RHEA-COMP:10505"/>
        <dbReference type="ChEBI" id="CHEBI:15378"/>
        <dbReference type="ChEBI" id="CHEBI:29969"/>
        <dbReference type="ChEBI" id="CHEBI:30616"/>
        <dbReference type="ChEBI" id="CHEBI:33019"/>
        <dbReference type="ChEBI" id="CHEBI:57586"/>
        <dbReference type="ChEBI" id="CHEBI:83144"/>
        <dbReference type="ChEBI" id="CHEBI:456215"/>
        <dbReference type="EC" id="6.3.4.15"/>
    </reaction>
</comment>
<evidence type="ECO:0000256" key="5">
    <source>
        <dbReference type="HAMAP-Rule" id="MF_00978"/>
    </source>
</evidence>
<dbReference type="InterPro" id="IPR036388">
    <property type="entry name" value="WH-like_DNA-bd_sf"/>
</dbReference>
<dbReference type="PANTHER" id="PTHR12835:SF5">
    <property type="entry name" value="BIOTIN--PROTEIN LIGASE"/>
    <property type="match status" value="1"/>
</dbReference>
<keyword evidence="2 5" id="KW-0547">Nucleotide-binding</keyword>
<dbReference type="InterPro" id="IPR036390">
    <property type="entry name" value="WH_DNA-bd_sf"/>
</dbReference>
<dbReference type="Gene3D" id="3.30.930.10">
    <property type="entry name" value="Bira Bifunctional Protein, Domain 2"/>
    <property type="match status" value="1"/>
</dbReference>
<reference evidence="8" key="1">
    <citation type="submission" date="2015-10" db="EMBL/GenBank/DDBJ databases">
        <title>Genome of Paenibacillus bovis sp. nov.</title>
        <authorList>
            <person name="Wu Z."/>
            <person name="Gao C."/>
            <person name="Liu Z."/>
            <person name="Zheng H."/>
        </authorList>
    </citation>
    <scope>NUCLEOTIDE SEQUENCE [LARGE SCALE GENOMIC DNA]</scope>
    <source>
        <strain evidence="8">BD3526</strain>
    </source>
</reference>
<dbReference type="InterPro" id="IPR030855">
    <property type="entry name" value="Bifunct_BirA"/>
</dbReference>
<dbReference type="InterPro" id="IPR004408">
    <property type="entry name" value="Biotin_CoA_COase_ligase"/>
</dbReference>
<gene>
    <name evidence="5" type="primary">birA</name>
    <name evidence="7" type="ORF">AR543_16350</name>
</gene>
<keyword evidence="1 5" id="KW-0436">Ligase</keyword>
<dbReference type="Pfam" id="PF02237">
    <property type="entry name" value="BPL_C"/>
    <property type="match status" value="1"/>
</dbReference>
<dbReference type="AlphaFoldDB" id="A0A172ZIF6"/>
<dbReference type="GO" id="GO:0005737">
    <property type="term" value="C:cytoplasm"/>
    <property type="evidence" value="ECO:0007669"/>
    <property type="project" value="TreeGrafter"/>
</dbReference>
<name>A0A172ZIF6_9BACL</name>
<dbReference type="CDD" id="cd16442">
    <property type="entry name" value="BPL"/>
    <property type="match status" value="1"/>
</dbReference>
<dbReference type="KEGG" id="pbv:AR543_16350"/>
<dbReference type="GO" id="GO:0003677">
    <property type="term" value="F:DNA binding"/>
    <property type="evidence" value="ECO:0007669"/>
    <property type="project" value="UniProtKB-UniRule"/>
</dbReference>
<comment type="caution">
    <text evidence="5">Lacks conserved residue(s) required for the propagation of feature annotation.</text>
</comment>
<evidence type="ECO:0000256" key="4">
    <source>
        <dbReference type="ARBA" id="ARBA00023267"/>
    </source>
</evidence>
<reference evidence="7 8" key="2">
    <citation type="journal article" date="2016" name="Int. J. Syst. Evol. Microbiol.">
        <title>Paenibacillus bovis sp. nov., isolated from raw yak (Bos grunniens) milk.</title>
        <authorList>
            <person name="Gao C."/>
            <person name="Han J."/>
            <person name="Liu Z."/>
            <person name="Xu X."/>
            <person name="Hang F."/>
            <person name="Wu Z."/>
        </authorList>
    </citation>
    <scope>NUCLEOTIDE SEQUENCE [LARGE SCALE GENOMIC DNA]</scope>
    <source>
        <strain evidence="7 8">BD3526</strain>
    </source>
</reference>
<dbReference type="SUPFAM" id="SSF46785">
    <property type="entry name" value="Winged helix' DNA-binding domain"/>
    <property type="match status" value="1"/>
</dbReference>
<dbReference type="Proteomes" id="UP000078148">
    <property type="component" value="Chromosome"/>
</dbReference>
<dbReference type="GO" id="GO:0005524">
    <property type="term" value="F:ATP binding"/>
    <property type="evidence" value="ECO:0007669"/>
    <property type="project" value="UniProtKB-UniRule"/>
</dbReference>
<dbReference type="GO" id="GO:0006355">
    <property type="term" value="P:regulation of DNA-templated transcription"/>
    <property type="evidence" value="ECO:0007669"/>
    <property type="project" value="UniProtKB-UniRule"/>
</dbReference>
<dbReference type="NCBIfam" id="TIGR00121">
    <property type="entry name" value="birA_ligase"/>
    <property type="match status" value="1"/>
</dbReference>
<dbReference type="PROSITE" id="PS51733">
    <property type="entry name" value="BPL_LPL_CATALYTIC"/>
    <property type="match status" value="1"/>
</dbReference>
<keyword evidence="4 5" id="KW-0092">Biotin</keyword>
<evidence type="ECO:0000256" key="1">
    <source>
        <dbReference type="ARBA" id="ARBA00022598"/>
    </source>
</evidence>
<dbReference type="InterPro" id="IPR013196">
    <property type="entry name" value="HTH_11"/>
</dbReference>
<dbReference type="PANTHER" id="PTHR12835">
    <property type="entry name" value="BIOTIN PROTEIN LIGASE"/>
    <property type="match status" value="1"/>
</dbReference>
<dbReference type="SUPFAM" id="SSF55681">
    <property type="entry name" value="Class II aaRS and biotin synthetases"/>
    <property type="match status" value="1"/>
</dbReference>
<keyword evidence="5" id="KW-0805">Transcription regulation</keyword>
<feature type="binding site" evidence="5">
    <location>
        <begin position="120"/>
        <end position="122"/>
    </location>
    <ligand>
        <name>biotin</name>
        <dbReference type="ChEBI" id="CHEBI:57586"/>
    </ligand>
</feature>
<dbReference type="EC" id="6.3.4.15" evidence="5"/>
<evidence type="ECO:0000256" key="3">
    <source>
        <dbReference type="ARBA" id="ARBA00022840"/>
    </source>
</evidence>
<feature type="DNA-binding region" description="H-T-H motif" evidence="5">
    <location>
        <begin position="20"/>
        <end position="39"/>
    </location>
</feature>
<dbReference type="InterPro" id="IPR008988">
    <property type="entry name" value="Transcriptional_repressor_C"/>
</dbReference>
<dbReference type="Pfam" id="PF08279">
    <property type="entry name" value="HTH_11"/>
    <property type="match status" value="1"/>
</dbReference>
<dbReference type="HAMAP" id="MF_00978">
    <property type="entry name" value="Bifunct_BirA"/>
    <property type="match status" value="1"/>
</dbReference>
<organism evidence="7 8">
    <name type="scientific">Paenibacillus bovis</name>
    <dbReference type="NCBI Taxonomy" id="1616788"/>
    <lineage>
        <taxon>Bacteria</taxon>
        <taxon>Bacillati</taxon>
        <taxon>Bacillota</taxon>
        <taxon>Bacilli</taxon>
        <taxon>Bacillales</taxon>
        <taxon>Paenibacillaceae</taxon>
        <taxon>Paenibacillus</taxon>
    </lineage>
</organism>
<dbReference type="OrthoDB" id="9807064at2"/>
<comment type="function">
    <text evidence="5">Acts both as a biotin--[acetyl-CoA-carboxylase] ligase and a repressor.</text>
</comment>
<feature type="binding site" evidence="5">
    <location>
        <position position="116"/>
    </location>
    <ligand>
        <name>biotin</name>
        <dbReference type="ChEBI" id="CHEBI:57586"/>
    </ligand>
</feature>
<sequence>MRDEQLLALLTERPGEYISGEEISRRMAVSRTAIWKGINRLKEQGYEFESVTRKGYRLTRYPDRFDEVSLRMRMNEVTSWGQPLHLFPSVGSTQDIARALAEEGAPEGTLVIAEEQTSGRGRQGRRWHSPPGRGIWMSLIMRPVQPLQYTPQLTLLAAVAVCRALRSVSNLDIGIKWPNDLLIDGRKVCGILVESAAEDGYVRHAIAGIGIDVNLAAEDLPEELQTIATSLRMESGGEPLDRTLVAAAVVQELEAMYQLYSEQGFAAIAALWEALAFSIGQHLTVHTPQGVIHGTATGLGNNGELLLQQEDGRILPVYSGEIHL</sequence>
<dbReference type="RefSeq" id="WP_060535531.1">
    <property type="nucleotide sequence ID" value="NZ_CP013023.1"/>
</dbReference>
<evidence type="ECO:0000313" key="8">
    <source>
        <dbReference type="Proteomes" id="UP000078148"/>
    </source>
</evidence>
<dbReference type="Gene3D" id="1.10.10.10">
    <property type="entry name" value="Winged helix-like DNA-binding domain superfamily/Winged helix DNA-binding domain"/>
    <property type="match status" value="1"/>
</dbReference>
<keyword evidence="5" id="KW-0238">DNA-binding</keyword>
<protein>
    <recommendedName>
        <fullName evidence="5">Bifunctional ligase/repressor BirA</fullName>
    </recommendedName>
    <alternativeName>
        <fullName evidence="5">Biotin--[acetyl-CoA-carboxylase] ligase</fullName>
        <ecNumber evidence="5">6.3.4.15</ecNumber>
    </alternativeName>
    <alternativeName>
        <fullName evidence="5">Biotin--protein ligase</fullName>
    </alternativeName>
    <alternativeName>
        <fullName evidence="5">Biotin-[acetyl-CoA carboxylase] synthetase</fullName>
    </alternativeName>
</protein>
<dbReference type="STRING" id="1616788.AR543_16350"/>
<dbReference type="GO" id="GO:0016740">
    <property type="term" value="F:transferase activity"/>
    <property type="evidence" value="ECO:0007669"/>
    <property type="project" value="UniProtKB-ARBA"/>
</dbReference>
<keyword evidence="8" id="KW-1185">Reference proteome</keyword>
<comment type="similarity">
    <text evidence="5">Belongs to the biotin--protein ligase family.</text>
</comment>
<evidence type="ECO:0000256" key="2">
    <source>
        <dbReference type="ARBA" id="ARBA00022741"/>
    </source>
</evidence>
<evidence type="ECO:0000313" key="7">
    <source>
        <dbReference type="EMBL" id="ANF97421.1"/>
    </source>
</evidence>
<dbReference type="GO" id="GO:0009249">
    <property type="term" value="P:protein lipoylation"/>
    <property type="evidence" value="ECO:0007669"/>
    <property type="project" value="UniProtKB-ARBA"/>
</dbReference>
<dbReference type="InterPro" id="IPR003142">
    <property type="entry name" value="BPL_C"/>
</dbReference>
<feature type="binding site" evidence="5">
    <location>
        <position position="187"/>
    </location>
    <ligand>
        <name>biotin</name>
        <dbReference type="ChEBI" id="CHEBI:57586"/>
    </ligand>
</feature>
<dbReference type="GO" id="GO:0004077">
    <property type="term" value="F:biotin--[biotin carboxyl-carrier protein] ligase activity"/>
    <property type="evidence" value="ECO:0007669"/>
    <property type="project" value="UniProtKB-UniRule"/>
</dbReference>
<dbReference type="InterPro" id="IPR004143">
    <property type="entry name" value="BPL_LPL_catalytic"/>
</dbReference>
<keyword evidence="5" id="KW-0804">Transcription</keyword>
<dbReference type="Gene3D" id="2.30.30.100">
    <property type="match status" value="1"/>
</dbReference>
<dbReference type="EMBL" id="CP013023">
    <property type="protein sequence ID" value="ANF97421.1"/>
    <property type="molecule type" value="Genomic_DNA"/>
</dbReference>
<evidence type="ECO:0000259" key="6">
    <source>
        <dbReference type="PROSITE" id="PS51733"/>
    </source>
</evidence>
<keyword evidence="5" id="KW-0678">Repressor</keyword>
<dbReference type="SUPFAM" id="SSF50037">
    <property type="entry name" value="C-terminal domain of transcriptional repressors"/>
    <property type="match status" value="1"/>
</dbReference>
<dbReference type="InterPro" id="IPR045864">
    <property type="entry name" value="aa-tRNA-synth_II/BPL/LPL"/>
</dbReference>
<keyword evidence="3 5" id="KW-0067">ATP-binding</keyword>
<feature type="domain" description="BPL/LPL catalytic" evidence="6">
    <location>
        <begin position="71"/>
        <end position="261"/>
    </location>
</feature>